<comment type="subcellular location">
    <subcellularLocation>
        <location evidence="1">Cell membrane</location>
        <topology evidence="1">Multi-pass membrane protein</topology>
    </subcellularLocation>
</comment>
<dbReference type="InterPro" id="IPR001671">
    <property type="entry name" value="Melcrt_ACTH_rcpt"/>
</dbReference>
<dbReference type="EMBL" id="UYRU01088681">
    <property type="protein sequence ID" value="VDN36314.1"/>
    <property type="molecule type" value="Genomic_DNA"/>
</dbReference>
<evidence type="ECO:0000256" key="9">
    <source>
        <dbReference type="SAM" id="Phobius"/>
    </source>
</evidence>
<evidence type="ECO:0000256" key="1">
    <source>
        <dbReference type="ARBA" id="ARBA00004651"/>
    </source>
</evidence>
<name>A0A3P7N227_DIBLA</name>
<evidence type="ECO:0000256" key="3">
    <source>
        <dbReference type="ARBA" id="ARBA00022692"/>
    </source>
</evidence>
<evidence type="ECO:0000256" key="6">
    <source>
        <dbReference type="ARBA" id="ARBA00023136"/>
    </source>
</evidence>
<dbReference type="PRINTS" id="PR00534">
    <property type="entry name" value="MCRFAMILY"/>
</dbReference>
<gene>
    <name evidence="11" type="ORF">DILT_LOCUS16998</name>
</gene>
<evidence type="ECO:0000256" key="2">
    <source>
        <dbReference type="ARBA" id="ARBA00022475"/>
    </source>
</evidence>
<dbReference type="InterPro" id="IPR017452">
    <property type="entry name" value="GPCR_Rhodpsn_7TM"/>
</dbReference>
<keyword evidence="12" id="KW-1185">Reference proteome</keyword>
<keyword evidence="6 9" id="KW-0472">Membrane</keyword>
<dbReference type="Proteomes" id="UP000281553">
    <property type="component" value="Unassembled WGS sequence"/>
</dbReference>
<feature type="transmembrane region" description="Helical" evidence="9">
    <location>
        <begin position="140"/>
        <end position="160"/>
    </location>
</feature>
<dbReference type="SUPFAM" id="SSF81321">
    <property type="entry name" value="Family A G protein-coupled receptor-like"/>
    <property type="match status" value="1"/>
</dbReference>
<proteinExistence type="predicted"/>
<evidence type="ECO:0000256" key="4">
    <source>
        <dbReference type="ARBA" id="ARBA00022989"/>
    </source>
</evidence>
<dbReference type="PRINTS" id="PR00237">
    <property type="entry name" value="GPCRRHODOPSN"/>
</dbReference>
<dbReference type="InterPro" id="IPR000276">
    <property type="entry name" value="GPCR_Rhodpsn"/>
</dbReference>
<keyword evidence="3 9" id="KW-0812">Transmembrane</keyword>
<keyword evidence="2" id="KW-1003">Cell membrane</keyword>
<dbReference type="PROSITE" id="PS50262">
    <property type="entry name" value="G_PROTEIN_RECEP_F1_2"/>
    <property type="match status" value="1"/>
</dbReference>
<reference evidence="11 12" key="1">
    <citation type="submission" date="2018-11" db="EMBL/GenBank/DDBJ databases">
        <authorList>
            <consortium name="Pathogen Informatics"/>
        </authorList>
    </citation>
    <scope>NUCLEOTIDE SEQUENCE [LARGE SCALE GENOMIC DNA]</scope>
</reference>
<dbReference type="Gene3D" id="1.20.1070.10">
    <property type="entry name" value="Rhodopsin 7-helix transmembrane proteins"/>
    <property type="match status" value="1"/>
</dbReference>
<dbReference type="GO" id="GO:0005886">
    <property type="term" value="C:plasma membrane"/>
    <property type="evidence" value="ECO:0007669"/>
    <property type="project" value="UniProtKB-SubCell"/>
</dbReference>
<keyword evidence="7" id="KW-0675">Receptor</keyword>
<keyword evidence="8" id="KW-0807">Transducer</keyword>
<protein>
    <recommendedName>
        <fullName evidence="10">G-protein coupled receptors family 1 profile domain-containing protein</fullName>
    </recommendedName>
</protein>
<organism evidence="11 12">
    <name type="scientific">Dibothriocephalus latus</name>
    <name type="common">Fish tapeworm</name>
    <name type="synonym">Diphyllobothrium latum</name>
    <dbReference type="NCBI Taxonomy" id="60516"/>
    <lineage>
        <taxon>Eukaryota</taxon>
        <taxon>Metazoa</taxon>
        <taxon>Spiralia</taxon>
        <taxon>Lophotrochozoa</taxon>
        <taxon>Platyhelminthes</taxon>
        <taxon>Cestoda</taxon>
        <taxon>Eucestoda</taxon>
        <taxon>Diphyllobothriidea</taxon>
        <taxon>Diphyllobothriidae</taxon>
        <taxon>Dibothriocephalus</taxon>
    </lineage>
</organism>
<dbReference type="AlphaFoldDB" id="A0A3P7N227"/>
<feature type="domain" description="G-protein coupled receptors family 1 profile" evidence="10">
    <location>
        <begin position="68"/>
        <end position="157"/>
    </location>
</feature>
<evidence type="ECO:0000313" key="11">
    <source>
        <dbReference type="EMBL" id="VDN36314.1"/>
    </source>
</evidence>
<evidence type="ECO:0000256" key="7">
    <source>
        <dbReference type="ARBA" id="ARBA00023170"/>
    </source>
</evidence>
<evidence type="ECO:0000313" key="12">
    <source>
        <dbReference type="Proteomes" id="UP000281553"/>
    </source>
</evidence>
<keyword evidence="4 9" id="KW-1133">Transmembrane helix</keyword>
<sequence>MISVSRRQEPVPNGSVRTTAKMSKRMFCKTNDNRVPRSVNTIARGLRRAKSLSGSSRFTNISYGVTSIQRRLRTWRSSETSRGESNMRRERLEHTRERKAARTLAIITGCFILCWLPFSINALIRPFCGPRCDVPHSVNSFLLWLGYMNSMLNPIIYTIFSPDFRSAFSKIISCRYRSCDTCICM</sequence>
<dbReference type="Pfam" id="PF00001">
    <property type="entry name" value="7tm_1"/>
    <property type="match status" value="1"/>
</dbReference>
<evidence type="ECO:0000259" key="10">
    <source>
        <dbReference type="PROSITE" id="PS50262"/>
    </source>
</evidence>
<dbReference type="GO" id="GO:0004977">
    <property type="term" value="F:melanocortin receptor activity"/>
    <property type="evidence" value="ECO:0007669"/>
    <property type="project" value="InterPro"/>
</dbReference>
<evidence type="ECO:0000256" key="8">
    <source>
        <dbReference type="ARBA" id="ARBA00023224"/>
    </source>
</evidence>
<dbReference type="OrthoDB" id="5957871at2759"/>
<keyword evidence="5" id="KW-0297">G-protein coupled receptor</keyword>
<evidence type="ECO:0000256" key="5">
    <source>
        <dbReference type="ARBA" id="ARBA00023040"/>
    </source>
</evidence>
<accession>A0A3P7N227</accession>
<dbReference type="PANTHER" id="PTHR24248">
    <property type="entry name" value="ADRENERGIC RECEPTOR-RELATED G-PROTEIN COUPLED RECEPTOR"/>
    <property type="match status" value="1"/>
</dbReference>
<feature type="transmembrane region" description="Helical" evidence="9">
    <location>
        <begin position="100"/>
        <end position="120"/>
    </location>
</feature>